<comment type="caution">
    <text evidence="1">The sequence shown here is derived from an EMBL/GenBank/DDBJ whole genome shotgun (WGS) entry which is preliminary data.</text>
</comment>
<dbReference type="Proteomes" id="UP000188268">
    <property type="component" value="Unassembled WGS sequence"/>
</dbReference>
<protein>
    <submittedName>
        <fullName evidence="1">Uncharacterized protein</fullName>
    </submittedName>
</protein>
<proteinExistence type="predicted"/>
<dbReference type="OrthoDB" id="1481013at2759"/>
<reference evidence="1 2" key="1">
    <citation type="submission" date="2013-09" db="EMBL/GenBank/DDBJ databases">
        <title>Corchorus capsularis genome sequencing.</title>
        <authorList>
            <person name="Alam M."/>
            <person name="Haque M.S."/>
            <person name="Islam M.S."/>
            <person name="Emdad E.M."/>
            <person name="Islam M.M."/>
            <person name="Ahmed B."/>
            <person name="Halim A."/>
            <person name="Hossen Q.M.M."/>
            <person name="Hossain M.Z."/>
            <person name="Ahmed R."/>
            <person name="Khan M.M."/>
            <person name="Islam R."/>
            <person name="Rashid M.M."/>
            <person name="Khan S.A."/>
            <person name="Rahman M.S."/>
            <person name="Alam M."/>
        </authorList>
    </citation>
    <scope>NUCLEOTIDE SEQUENCE [LARGE SCALE GENOMIC DNA]</scope>
    <source>
        <strain evidence="2">cv. CVL-1</strain>
        <tissue evidence="1">Whole seedling</tissue>
    </source>
</reference>
<evidence type="ECO:0000313" key="2">
    <source>
        <dbReference type="Proteomes" id="UP000188268"/>
    </source>
</evidence>
<dbReference type="EMBL" id="AWWV01014625">
    <property type="protein sequence ID" value="OMO55621.1"/>
    <property type="molecule type" value="Genomic_DNA"/>
</dbReference>
<name>A0A1R3GC31_COCAP</name>
<organism evidence="1 2">
    <name type="scientific">Corchorus capsularis</name>
    <name type="common">Jute</name>
    <dbReference type="NCBI Taxonomy" id="210143"/>
    <lineage>
        <taxon>Eukaryota</taxon>
        <taxon>Viridiplantae</taxon>
        <taxon>Streptophyta</taxon>
        <taxon>Embryophyta</taxon>
        <taxon>Tracheophyta</taxon>
        <taxon>Spermatophyta</taxon>
        <taxon>Magnoliopsida</taxon>
        <taxon>eudicotyledons</taxon>
        <taxon>Gunneridae</taxon>
        <taxon>Pentapetalae</taxon>
        <taxon>rosids</taxon>
        <taxon>malvids</taxon>
        <taxon>Malvales</taxon>
        <taxon>Malvaceae</taxon>
        <taxon>Grewioideae</taxon>
        <taxon>Apeibeae</taxon>
        <taxon>Corchorus</taxon>
    </lineage>
</organism>
<gene>
    <name evidence="1" type="ORF">CCACVL1_27128</name>
</gene>
<sequence>MGQVVQIFEGVQEVNIPPIPWFIQTITNYAKADISNNLGN</sequence>
<dbReference type="Gramene" id="OMO55621">
    <property type="protein sequence ID" value="OMO55621"/>
    <property type="gene ID" value="CCACVL1_27128"/>
</dbReference>
<accession>A0A1R3GC31</accession>
<keyword evidence="2" id="KW-1185">Reference proteome</keyword>
<evidence type="ECO:0000313" key="1">
    <source>
        <dbReference type="EMBL" id="OMO55621.1"/>
    </source>
</evidence>
<dbReference type="AlphaFoldDB" id="A0A1R3GC31"/>